<protein>
    <submittedName>
        <fullName evidence="2">Stage II sporulation protein M</fullName>
    </submittedName>
</protein>
<dbReference type="InterPro" id="IPR014196">
    <property type="entry name" value="SpoIIM"/>
</dbReference>
<feature type="transmembrane region" description="Helical" evidence="1">
    <location>
        <begin position="78"/>
        <end position="104"/>
    </location>
</feature>
<dbReference type="AlphaFoldDB" id="A0A5S4ZSG6"/>
<evidence type="ECO:0000313" key="3">
    <source>
        <dbReference type="Proteomes" id="UP000323166"/>
    </source>
</evidence>
<feature type="transmembrane region" description="Helical" evidence="1">
    <location>
        <begin position="124"/>
        <end position="150"/>
    </location>
</feature>
<accession>A0A5S4ZSG6</accession>
<dbReference type="Pfam" id="PF01944">
    <property type="entry name" value="SpoIIM"/>
    <property type="match status" value="1"/>
</dbReference>
<keyword evidence="3" id="KW-1185">Reference proteome</keyword>
<proteinExistence type="predicted"/>
<comment type="caution">
    <text evidence="2">The sequence shown here is derived from an EMBL/GenBank/DDBJ whole genome shotgun (WGS) entry which is preliminary data.</text>
</comment>
<sequence length="210" mass="22885">MGFMGRVITASLQQSWPLYLIVMVIFGLGILLGSLGVNTLSEEQTIELQRYLQSFLARAAEIDVDRIQMVKGALYDNLLVGLVMYILGLTIICLPLVLALIFFRGFVLGFTVGFLTAHPDWREFIVILVSMLPQNILFIPALIIGGTASLSFSILLVKRFNNSHIRIGPQFIGYSLIMAGCMVAFALAALAEGYVSPELTALSAALIGGR</sequence>
<dbReference type="EMBL" id="VNHM01000007">
    <property type="protein sequence ID" value="TYO95598.1"/>
    <property type="molecule type" value="Genomic_DNA"/>
</dbReference>
<reference evidence="2 3" key="1">
    <citation type="submission" date="2019-07" db="EMBL/GenBank/DDBJ databases">
        <title>Genomic Encyclopedia of Type Strains, Phase I: the one thousand microbial genomes (KMG-I) project.</title>
        <authorList>
            <person name="Kyrpides N."/>
        </authorList>
    </citation>
    <scope>NUCLEOTIDE SEQUENCE [LARGE SCALE GENOMIC DNA]</scope>
    <source>
        <strain evidence="2 3">DSM 6562</strain>
    </source>
</reference>
<dbReference type="RefSeq" id="WP_166511572.1">
    <property type="nucleotide sequence ID" value="NZ_VNHM01000007.1"/>
</dbReference>
<gene>
    <name evidence="2" type="ORF">LX24_01560</name>
</gene>
<organism evidence="2 3">
    <name type="scientific">Desulfallas thermosapovorans DSM 6562</name>
    <dbReference type="NCBI Taxonomy" id="1121431"/>
    <lineage>
        <taxon>Bacteria</taxon>
        <taxon>Bacillati</taxon>
        <taxon>Bacillota</taxon>
        <taxon>Clostridia</taxon>
        <taxon>Eubacteriales</taxon>
        <taxon>Desulfallaceae</taxon>
        <taxon>Desulfallas</taxon>
    </lineage>
</organism>
<feature type="transmembrane region" description="Helical" evidence="1">
    <location>
        <begin position="171"/>
        <end position="191"/>
    </location>
</feature>
<dbReference type="InterPro" id="IPR002798">
    <property type="entry name" value="SpoIIM-like"/>
</dbReference>
<dbReference type="NCBIfam" id="TIGR02831">
    <property type="entry name" value="spo_II_M"/>
    <property type="match status" value="1"/>
</dbReference>
<keyword evidence="1" id="KW-0812">Transmembrane</keyword>
<dbReference type="Proteomes" id="UP000323166">
    <property type="component" value="Unassembled WGS sequence"/>
</dbReference>
<feature type="transmembrane region" description="Helical" evidence="1">
    <location>
        <begin position="16"/>
        <end position="40"/>
    </location>
</feature>
<evidence type="ECO:0000313" key="2">
    <source>
        <dbReference type="EMBL" id="TYO95598.1"/>
    </source>
</evidence>
<dbReference type="PIRSF" id="PIRSF038973">
    <property type="entry name" value="SpoIIM"/>
    <property type="match status" value="1"/>
</dbReference>
<name>A0A5S4ZSG6_9FIRM</name>
<evidence type="ECO:0000256" key="1">
    <source>
        <dbReference type="SAM" id="Phobius"/>
    </source>
</evidence>
<keyword evidence="1" id="KW-0472">Membrane</keyword>
<keyword evidence="1" id="KW-1133">Transmembrane helix</keyword>